<evidence type="ECO:0000256" key="16">
    <source>
        <dbReference type="ARBA" id="ARBA00047594"/>
    </source>
</evidence>
<keyword evidence="12" id="KW-0046">Antibiotic resistance</keyword>
<evidence type="ECO:0000256" key="11">
    <source>
        <dbReference type="ARBA" id="ARBA00023136"/>
    </source>
</evidence>
<keyword evidence="8" id="KW-0133">Cell shape</keyword>
<feature type="transmembrane region" description="Helical" evidence="17">
    <location>
        <begin position="62"/>
        <end position="81"/>
    </location>
</feature>
<accession>A0A4Q7CHT3</accession>
<evidence type="ECO:0000256" key="8">
    <source>
        <dbReference type="ARBA" id="ARBA00022960"/>
    </source>
</evidence>
<dbReference type="GO" id="GO:0050380">
    <property type="term" value="F:undecaprenyl-diphosphatase activity"/>
    <property type="evidence" value="ECO:0007669"/>
    <property type="project" value="UniProtKB-EC"/>
</dbReference>
<dbReference type="RefSeq" id="WP_277985976.1">
    <property type="nucleotide sequence ID" value="NZ_RQTE01000848.1"/>
</dbReference>
<evidence type="ECO:0000256" key="13">
    <source>
        <dbReference type="ARBA" id="ARBA00023316"/>
    </source>
</evidence>
<evidence type="ECO:0000256" key="17">
    <source>
        <dbReference type="SAM" id="Phobius"/>
    </source>
</evidence>
<keyword evidence="9" id="KW-0573">Peptidoglycan synthesis</keyword>
<keyword evidence="13" id="KW-0961">Cell wall biogenesis/degradation</keyword>
<dbReference type="GO" id="GO:0005886">
    <property type="term" value="C:plasma membrane"/>
    <property type="evidence" value="ECO:0007669"/>
    <property type="project" value="UniProtKB-SubCell"/>
</dbReference>
<evidence type="ECO:0000313" key="19">
    <source>
        <dbReference type="Proteomes" id="UP000293854"/>
    </source>
</evidence>
<keyword evidence="6 17" id="KW-0812">Transmembrane</keyword>
<feature type="non-terminal residue" evidence="18">
    <location>
        <position position="102"/>
    </location>
</feature>
<dbReference type="AlphaFoldDB" id="A0A4Q7CHT3"/>
<evidence type="ECO:0000313" key="18">
    <source>
        <dbReference type="EMBL" id="RZH96643.1"/>
    </source>
</evidence>
<comment type="catalytic activity">
    <reaction evidence="16">
        <text>di-trans,octa-cis-undecaprenyl diphosphate + H2O = di-trans,octa-cis-undecaprenyl phosphate + phosphate + H(+)</text>
        <dbReference type="Rhea" id="RHEA:28094"/>
        <dbReference type="ChEBI" id="CHEBI:15377"/>
        <dbReference type="ChEBI" id="CHEBI:15378"/>
        <dbReference type="ChEBI" id="CHEBI:43474"/>
        <dbReference type="ChEBI" id="CHEBI:58405"/>
        <dbReference type="ChEBI" id="CHEBI:60392"/>
        <dbReference type="EC" id="3.6.1.27"/>
    </reaction>
</comment>
<evidence type="ECO:0000256" key="12">
    <source>
        <dbReference type="ARBA" id="ARBA00023251"/>
    </source>
</evidence>
<feature type="transmembrane region" description="Helical" evidence="17">
    <location>
        <begin position="12"/>
        <end position="31"/>
    </location>
</feature>
<evidence type="ECO:0000256" key="3">
    <source>
        <dbReference type="ARBA" id="ARBA00012374"/>
    </source>
</evidence>
<comment type="caution">
    <text evidence="18">The sequence shown here is derived from an EMBL/GenBank/DDBJ whole genome shotgun (WGS) entry which is preliminary data.</text>
</comment>
<feature type="non-terminal residue" evidence="18">
    <location>
        <position position="1"/>
    </location>
</feature>
<keyword evidence="11 17" id="KW-0472">Membrane</keyword>
<dbReference type="PANTHER" id="PTHR30622">
    <property type="entry name" value="UNDECAPRENYL-DIPHOSPHATASE"/>
    <property type="match status" value="1"/>
</dbReference>
<evidence type="ECO:0000256" key="10">
    <source>
        <dbReference type="ARBA" id="ARBA00022989"/>
    </source>
</evidence>
<keyword evidence="7 18" id="KW-0378">Hydrolase</keyword>
<proteinExistence type="inferred from homology"/>
<dbReference type="GO" id="GO:0071555">
    <property type="term" value="P:cell wall organization"/>
    <property type="evidence" value="ECO:0007669"/>
    <property type="project" value="UniProtKB-KW"/>
</dbReference>
<comment type="similarity">
    <text evidence="2">Belongs to the UppP family.</text>
</comment>
<evidence type="ECO:0000256" key="9">
    <source>
        <dbReference type="ARBA" id="ARBA00022984"/>
    </source>
</evidence>
<evidence type="ECO:0000256" key="14">
    <source>
        <dbReference type="ARBA" id="ARBA00032707"/>
    </source>
</evidence>
<sequence length="102" mass="11534">LKSSEFLGSQSAFTFKIVIQLGSVFAAAWVFRERFLEILHIGKHKHVEGDNDQQRRSKPRRLNLLHVLVGMVPAGILGLLFDDFIEEHLFCVPTVMIGLFVG</sequence>
<reference evidence="18 19" key="1">
    <citation type="submission" date="2018-11" db="EMBL/GenBank/DDBJ databases">
        <title>Genomic profiling of Staphylococcus species from a Poultry farm system in KwaZulu-Natal, South Africa.</title>
        <authorList>
            <person name="Amoako D.G."/>
            <person name="Somboro A.M."/>
            <person name="Abia A.L.K."/>
            <person name="Bester L.A."/>
            <person name="Essack S.Y."/>
        </authorList>
    </citation>
    <scope>NUCLEOTIDE SEQUENCE [LARGE SCALE GENOMIC DNA]</scope>
    <source>
        <strain evidence="18 19">SA11</strain>
    </source>
</reference>
<dbReference type="InterPro" id="IPR003824">
    <property type="entry name" value="UppP"/>
</dbReference>
<dbReference type="GO" id="GO:0009252">
    <property type="term" value="P:peptidoglycan biosynthetic process"/>
    <property type="evidence" value="ECO:0007669"/>
    <property type="project" value="UniProtKB-KW"/>
</dbReference>
<evidence type="ECO:0000256" key="4">
    <source>
        <dbReference type="ARBA" id="ARBA00021581"/>
    </source>
</evidence>
<evidence type="ECO:0000256" key="6">
    <source>
        <dbReference type="ARBA" id="ARBA00022692"/>
    </source>
</evidence>
<protein>
    <recommendedName>
        <fullName evidence="4">Undecaprenyl-diphosphatase</fullName>
        <ecNumber evidence="3">3.6.1.27</ecNumber>
    </recommendedName>
    <alternativeName>
        <fullName evidence="15">Bacitracin resistance protein</fullName>
    </alternativeName>
    <alternativeName>
        <fullName evidence="14">Undecaprenyl pyrophosphate phosphatase</fullName>
    </alternativeName>
</protein>
<evidence type="ECO:0000256" key="7">
    <source>
        <dbReference type="ARBA" id="ARBA00022801"/>
    </source>
</evidence>
<name>A0A4Q7CHT3_9STAP</name>
<dbReference type="GO" id="GO:0046677">
    <property type="term" value="P:response to antibiotic"/>
    <property type="evidence" value="ECO:0007669"/>
    <property type="project" value="UniProtKB-KW"/>
</dbReference>
<dbReference type="EC" id="3.6.1.27" evidence="3"/>
<evidence type="ECO:0000256" key="15">
    <source>
        <dbReference type="ARBA" id="ARBA00032932"/>
    </source>
</evidence>
<dbReference type="EMBL" id="RQTE01000848">
    <property type="protein sequence ID" value="RZH96643.1"/>
    <property type="molecule type" value="Genomic_DNA"/>
</dbReference>
<comment type="subcellular location">
    <subcellularLocation>
        <location evidence="1">Cell membrane</location>
        <topology evidence="1">Multi-pass membrane protein</topology>
    </subcellularLocation>
</comment>
<dbReference type="Pfam" id="PF02673">
    <property type="entry name" value="BacA"/>
    <property type="match status" value="1"/>
</dbReference>
<dbReference type="GO" id="GO:0008360">
    <property type="term" value="P:regulation of cell shape"/>
    <property type="evidence" value="ECO:0007669"/>
    <property type="project" value="UniProtKB-KW"/>
</dbReference>
<gene>
    <name evidence="18" type="ORF">EIG99_15475</name>
</gene>
<evidence type="ECO:0000256" key="1">
    <source>
        <dbReference type="ARBA" id="ARBA00004651"/>
    </source>
</evidence>
<dbReference type="Proteomes" id="UP000293854">
    <property type="component" value="Unassembled WGS sequence"/>
</dbReference>
<dbReference type="PANTHER" id="PTHR30622:SF3">
    <property type="entry name" value="UNDECAPRENYL-DIPHOSPHATASE"/>
    <property type="match status" value="1"/>
</dbReference>
<evidence type="ECO:0000256" key="5">
    <source>
        <dbReference type="ARBA" id="ARBA00022475"/>
    </source>
</evidence>
<organism evidence="18 19">
    <name type="scientific">Staphylococcus condimenti</name>
    <dbReference type="NCBI Taxonomy" id="70255"/>
    <lineage>
        <taxon>Bacteria</taxon>
        <taxon>Bacillati</taxon>
        <taxon>Bacillota</taxon>
        <taxon>Bacilli</taxon>
        <taxon>Bacillales</taxon>
        <taxon>Staphylococcaceae</taxon>
        <taxon>Staphylococcus</taxon>
    </lineage>
</organism>
<evidence type="ECO:0000256" key="2">
    <source>
        <dbReference type="ARBA" id="ARBA00010621"/>
    </source>
</evidence>
<keyword evidence="5" id="KW-1003">Cell membrane</keyword>
<keyword evidence="10 17" id="KW-1133">Transmembrane helix</keyword>